<dbReference type="EMBL" id="FNHE01000005">
    <property type="protein sequence ID" value="SDM34157.1"/>
    <property type="molecule type" value="Genomic_DNA"/>
</dbReference>
<organism evidence="1 2">
    <name type="scientific">Geodermatophilus siccatus</name>
    <dbReference type="NCBI Taxonomy" id="1137991"/>
    <lineage>
        <taxon>Bacteria</taxon>
        <taxon>Bacillati</taxon>
        <taxon>Actinomycetota</taxon>
        <taxon>Actinomycetes</taxon>
        <taxon>Geodermatophilales</taxon>
        <taxon>Geodermatophilaceae</taxon>
        <taxon>Geodermatophilus</taxon>
    </lineage>
</organism>
<accession>A0A1G9SFT8</accession>
<dbReference type="OrthoDB" id="3575547at2"/>
<reference evidence="2" key="1">
    <citation type="submission" date="2016-10" db="EMBL/GenBank/DDBJ databases">
        <authorList>
            <person name="Varghese N."/>
            <person name="Submissions S."/>
        </authorList>
    </citation>
    <scope>NUCLEOTIDE SEQUENCE [LARGE SCALE GENOMIC DNA]</scope>
    <source>
        <strain evidence="2">DSM 45419</strain>
    </source>
</reference>
<evidence type="ECO:0000313" key="2">
    <source>
        <dbReference type="Proteomes" id="UP000198680"/>
    </source>
</evidence>
<protein>
    <submittedName>
        <fullName evidence="1">Uncharacterized protein</fullName>
    </submittedName>
</protein>
<proteinExistence type="predicted"/>
<dbReference type="AlphaFoldDB" id="A0A1G9SFT8"/>
<gene>
    <name evidence="1" type="ORF">SAMN05660642_02213</name>
</gene>
<evidence type="ECO:0000313" key="1">
    <source>
        <dbReference type="EMBL" id="SDM34157.1"/>
    </source>
</evidence>
<dbReference type="Proteomes" id="UP000198680">
    <property type="component" value="Unassembled WGS sequence"/>
</dbReference>
<keyword evidence="2" id="KW-1185">Reference proteome</keyword>
<sequence length="166" mass="17610">MDLRFVAFNLIARDATLLTLLANDARRQEADGAAEDRTASCFVSLRWTVDEHSSAPAGSELLTLQVHAAGDDSCSLAQLDQVLQRLRAALTTVGPNPCITARCLTTSGPVPDSRSGTVVRTSTWRIAPVSTEPRAAAATRLAPWCVWSEPDGSGLRVPGLGVLSLN</sequence>
<name>A0A1G9SFT8_9ACTN</name>